<name>A0A3A1P6Y8_9SPHN</name>
<dbReference type="EMBL" id="QXFM01000113">
    <property type="protein sequence ID" value="RIV83247.1"/>
    <property type="molecule type" value="Genomic_DNA"/>
</dbReference>
<sequence length="230" mass="25399">MKRFYKNAAAARIDGGWQVQLDGRGIRTQGGGQQVVPTEAVAQLLAGEWAAQGDKIDPKSFVFRDLADLALDTIANDRAATVAKLLAYAETDTLCYRAEPGEPLFERQDALWEPLVKACEQRHTARFERISGIIHRPQPETTMAALRTRLERESDFTLAALLTLASLSASLIVALAVLEEGEAERLFAAANAEEDWQAELWGSDWEAEKVRALRLEAFQRAAEFAAAVRT</sequence>
<keyword evidence="2" id="KW-0809">Transit peptide</keyword>
<protein>
    <submittedName>
        <fullName evidence="5">Molecular chaperone</fullName>
    </submittedName>
</protein>
<evidence type="ECO:0000313" key="6">
    <source>
        <dbReference type="Proteomes" id="UP000265366"/>
    </source>
</evidence>
<accession>A0A3A1P6Y8</accession>
<keyword evidence="4" id="KW-0812">Transmembrane</keyword>
<organism evidence="5 6">
    <name type="scientific">Aurantiacibacter xanthus</name>
    <dbReference type="NCBI Taxonomy" id="1784712"/>
    <lineage>
        <taxon>Bacteria</taxon>
        <taxon>Pseudomonadati</taxon>
        <taxon>Pseudomonadota</taxon>
        <taxon>Alphaproteobacteria</taxon>
        <taxon>Sphingomonadales</taxon>
        <taxon>Erythrobacteraceae</taxon>
        <taxon>Aurantiacibacter</taxon>
    </lineage>
</organism>
<dbReference type="Pfam" id="PF07542">
    <property type="entry name" value="ATP12"/>
    <property type="match status" value="1"/>
</dbReference>
<dbReference type="Gene3D" id="3.30.2180.10">
    <property type="entry name" value="ATP12-like"/>
    <property type="match status" value="1"/>
</dbReference>
<gene>
    <name evidence="5" type="ORF">D2V17_13720</name>
</gene>
<evidence type="ECO:0000256" key="3">
    <source>
        <dbReference type="ARBA" id="ARBA00023186"/>
    </source>
</evidence>
<dbReference type="GO" id="GO:0043461">
    <property type="term" value="P:proton-transporting ATP synthase complex assembly"/>
    <property type="evidence" value="ECO:0007669"/>
    <property type="project" value="InterPro"/>
</dbReference>
<dbReference type="Proteomes" id="UP000265366">
    <property type="component" value="Unassembled WGS sequence"/>
</dbReference>
<comment type="caution">
    <text evidence="5">The sequence shown here is derived from an EMBL/GenBank/DDBJ whole genome shotgun (WGS) entry which is preliminary data.</text>
</comment>
<dbReference type="SUPFAM" id="SSF160909">
    <property type="entry name" value="ATP12-like"/>
    <property type="match status" value="1"/>
</dbReference>
<evidence type="ECO:0000256" key="2">
    <source>
        <dbReference type="ARBA" id="ARBA00022946"/>
    </source>
</evidence>
<reference evidence="5 6" key="1">
    <citation type="submission" date="2018-08" db="EMBL/GenBank/DDBJ databases">
        <title>Erythrobacter zhengii sp.nov., a bacterium isolated from deep-sea sediment.</title>
        <authorList>
            <person name="Fang C."/>
            <person name="Wu Y.-H."/>
            <person name="Sun C."/>
            <person name="Wang H."/>
            <person name="Cheng H."/>
            <person name="Meng F.-X."/>
            <person name="Wang C.-S."/>
            <person name="Xu X.-W."/>
        </authorList>
    </citation>
    <scope>NUCLEOTIDE SEQUENCE [LARGE SCALE GENOMIC DNA]</scope>
    <source>
        <strain evidence="5 6">CCTCC AB 2015396</strain>
    </source>
</reference>
<feature type="transmembrane region" description="Helical" evidence="4">
    <location>
        <begin position="156"/>
        <end position="178"/>
    </location>
</feature>
<dbReference type="OrthoDB" id="9797825at2"/>
<evidence type="ECO:0000256" key="1">
    <source>
        <dbReference type="ARBA" id="ARBA00008231"/>
    </source>
</evidence>
<keyword evidence="3" id="KW-0143">Chaperone</keyword>
<dbReference type="RefSeq" id="WP_119593366.1">
    <property type="nucleotide sequence ID" value="NZ_QXFM01000113.1"/>
</dbReference>
<dbReference type="InterPro" id="IPR023335">
    <property type="entry name" value="ATP12_ortho_dom_sf"/>
</dbReference>
<dbReference type="PANTHER" id="PTHR21013:SF10">
    <property type="entry name" value="ATP SYNTHASE MITOCHONDRIAL F1 COMPLEX ASSEMBLY FACTOR 2"/>
    <property type="match status" value="1"/>
</dbReference>
<evidence type="ECO:0000256" key="4">
    <source>
        <dbReference type="SAM" id="Phobius"/>
    </source>
</evidence>
<comment type="similarity">
    <text evidence="1">Belongs to the ATP12 family.</text>
</comment>
<dbReference type="InterPro" id="IPR042272">
    <property type="entry name" value="ATP12_ATP_synth-F1-assembly_N"/>
</dbReference>
<dbReference type="Gene3D" id="1.10.3580.10">
    <property type="entry name" value="ATP12 ATPase"/>
    <property type="match status" value="1"/>
</dbReference>
<proteinExistence type="inferred from homology"/>
<evidence type="ECO:0000313" key="5">
    <source>
        <dbReference type="EMBL" id="RIV83247.1"/>
    </source>
</evidence>
<keyword evidence="4" id="KW-1133">Transmembrane helix</keyword>
<dbReference type="PANTHER" id="PTHR21013">
    <property type="entry name" value="ATP SYNTHASE MITOCHONDRIAL F1 COMPLEX ASSEMBLY FACTOR 2/ATP12 PROTEIN, MITOCHONDRIAL PRECURSOR"/>
    <property type="match status" value="1"/>
</dbReference>
<keyword evidence="6" id="KW-1185">Reference proteome</keyword>
<dbReference type="InterPro" id="IPR011419">
    <property type="entry name" value="ATP12_ATP_synth-F1-assembly"/>
</dbReference>
<keyword evidence="4" id="KW-0472">Membrane</keyword>
<dbReference type="AlphaFoldDB" id="A0A3A1P6Y8"/>